<evidence type="ECO:0000313" key="3">
    <source>
        <dbReference type="Proteomes" id="UP000663499"/>
    </source>
</evidence>
<protein>
    <submittedName>
        <fullName evidence="2">Nucleoside kinase</fullName>
    </submittedName>
</protein>
<dbReference type="AlphaFoldDB" id="A0A974XEB1"/>
<dbReference type="EMBL" id="CP071444">
    <property type="protein sequence ID" value="QSX08106.1"/>
    <property type="molecule type" value="Genomic_DNA"/>
</dbReference>
<dbReference type="CDD" id="cd02028">
    <property type="entry name" value="UMPK_like"/>
    <property type="match status" value="1"/>
</dbReference>
<name>A0A974XEB1_9FIRM</name>
<dbReference type="GO" id="GO:0016301">
    <property type="term" value="F:kinase activity"/>
    <property type="evidence" value="ECO:0007669"/>
    <property type="project" value="UniProtKB-KW"/>
</dbReference>
<dbReference type="Proteomes" id="UP000663499">
    <property type="component" value="Chromosome"/>
</dbReference>
<keyword evidence="3" id="KW-1185">Reference proteome</keyword>
<proteinExistence type="predicted"/>
<evidence type="ECO:0000259" key="1">
    <source>
        <dbReference type="Pfam" id="PF00485"/>
    </source>
</evidence>
<evidence type="ECO:0000313" key="2">
    <source>
        <dbReference type="EMBL" id="QSX08106.1"/>
    </source>
</evidence>
<keyword evidence="2" id="KW-0808">Transferase</keyword>
<dbReference type="SUPFAM" id="SSF52540">
    <property type="entry name" value="P-loop containing nucleoside triphosphate hydrolases"/>
    <property type="match status" value="1"/>
</dbReference>
<keyword evidence="2" id="KW-0418">Kinase</keyword>
<dbReference type="PANTHER" id="PTHR10285">
    <property type="entry name" value="URIDINE KINASE"/>
    <property type="match status" value="1"/>
</dbReference>
<dbReference type="KEGG" id="alka:J0B03_09920"/>
<dbReference type="Gene3D" id="3.40.50.300">
    <property type="entry name" value="P-loop containing nucleotide triphosphate hydrolases"/>
    <property type="match status" value="1"/>
</dbReference>
<gene>
    <name evidence="2" type="ORF">J0B03_09920</name>
</gene>
<feature type="domain" description="Phosphoribulokinase/uridine kinase" evidence="1">
    <location>
        <begin position="201"/>
        <end position="394"/>
    </location>
</feature>
<dbReference type="GO" id="GO:0005524">
    <property type="term" value="F:ATP binding"/>
    <property type="evidence" value="ECO:0007669"/>
    <property type="project" value="InterPro"/>
</dbReference>
<dbReference type="InterPro" id="IPR006083">
    <property type="entry name" value="PRK/URK"/>
</dbReference>
<dbReference type="RefSeq" id="WP_207299448.1">
    <property type="nucleotide sequence ID" value="NZ_CP071444.1"/>
</dbReference>
<dbReference type="InterPro" id="IPR027417">
    <property type="entry name" value="P-loop_NTPase"/>
</dbReference>
<sequence>MGETHLMEHRQTSKLGLIRVIHDLFPQDMLKTDYSIHEGIYCELVHSALSIREVDAIDKALRNWIEADQPIKFLEKRNGYYMYEVDGLLVKTIYPANEQPSRIDPFVIIPYSSGFIIDFGDVTANHKNYLIPPDKLMETYIKTQKWLKNIRLELIDHVNEYIESQRSQELMCMAEALQEKEISDIADLIFQQQRAIRVLLISGPSSSGKTTFAQRISTQLRVLGVKPVPLSLDDYFVERQETPLDEHGNYDFESLQAMDLELLREHVKGLIRGDVVETPVFDFVTGSRKKETRRLQVGPSEVLVMEGIHALNPNLLPKLNRNLFFKIYVSSLFSLNVDMANRVPTTEVRLLRRLVRGELFRGNTPEETLDQWPNVRKGEYENVFRYQEESDVMFNSSLVYELNALRPYAEASLNKIPDDSVHASTRDRLLNLLSFAKPIPTEKIAFNSILREFIGGSIY</sequence>
<dbReference type="Pfam" id="PF00485">
    <property type="entry name" value="PRK"/>
    <property type="match status" value="1"/>
</dbReference>
<accession>A0A974XEB1</accession>
<organism evidence="2 3">
    <name type="scientific">Alkalibacter rhizosphaerae</name>
    <dbReference type="NCBI Taxonomy" id="2815577"/>
    <lineage>
        <taxon>Bacteria</taxon>
        <taxon>Bacillati</taxon>
        <taxon>Bacillota</taxon>
        <taxon>Clostridia</taxon>
        <taxon>Eubacteriales</taxon>
        <taxon>Eubacteriaceae</taxon>
        <taxon>Alkalibacter</taxon>
    </lineage>
</organism>
<reference evidence="2" key="1">
    <citation type="submission" date="2021-03" db="EMBL/GenBank/DDBJ databases">
        <title>Alkalibacter marinus sp. nov., isolated from tidal flat sediment.</title>
        <authorList>
            <person name="Namirimu T."/>
            <person name="Yang J.-A."/>
            <person name="Yang S.-H."/>
            <person name="Kim Y.-J."/>
            <person name="Kwon K.K."/>
        </authorList>
    </citation>
    <scope>NUCLEOTIDE SEQUENCE</scope>
    <source>
        <strain evidence="2">ES005</strain>
    </source>
</reference>